<keyword evidence="2" id="KW-1185">Reference proteome</keyword>
<name>W1J3D9_9GAMM</name>
<evidence type="ECO:0000313" key="2">
    <source>
        <dbReference type="Proteomes" id="UP000019202"/>
    </source>
</evidence>
<sequence length="95" mass="11349">MRNNAQDTPKKRYYKLDELRALAEARGYALDFNAYLKVFELRDKQHPDNWCWIVRPENGVKVGRTRECPIPEWDDIMDFNINRLKARAENNIPLI</sequence>
<dbReference type="EMBL" id="CBXF010000130">
    <property type="protein sequence ID" value="CDL85234.1"/>
    <property type="molecule type" value="Genomic_DNA"/>
</dbReference>
<dbReference type="Proteomes" id="UP000019202">
    <property type="component" value="Unassembled WGS sequence"/>
</dbReference>
<dbReference type="STRING" id="1427518.XSR1_680009"/>
<reference evidence="1" key="1">
    <citation type="submission" date="2013-11" db="EMBL/GenBank/DDBJ databases">
        <title>Draft genome sequence and annotation of the entomopathogenic bacteria, Xenorhabdus cabanillasi strain JM26 and Xenorhabdus szentirmai strain DSM 16338.</title>
        <authorList>
            <person name="Gualtieri M."/>
            <person name="Ogier J.C."/>
            <person name="Pages S."/>
            <person name="Givaudan A."/>
            <person name="Gaudriault S."/>
        </authorList>
    </citation>
    <scope>NUCLEOTIDE SEQUENCE [LARGE SCALE GENOMIC DNA]</scope>
    <source>
        <strain evidence="1">DSM 16338</strain>
    </source>
</reference>
<comment type="caution">
    <text evidence="1">The sequence shown here is derived from an EMBL/GenBank/DDBJ whole genome shotgun (WGS) entry which is preliminary data.</text>
</comment>
<evidence type="ECO:0000313" key="1">
    <source>
        <dbReference type="EMBL" id="CDL85234.1"/>
    </source>
</evidence>
<gene>
    <name evidence="1" type="ORF">XSR1_680009</name>
</gene>
<proteinExistence type="predicted"/>
<dbReference type="AlphaFoldDB" id="W1J3D9"/>
<dbReference type="OrthoDB" id="6447613at2"/>
<dbReference type="RefSeq" id="WP_038241358.1">
    <property type="nucleotide sequence ID" value="NZ_CAWLWS010000130.1"/>
</dbReference>
<organism evidence="1 2">
    <name type="scientific">Xenorhabdus szentirmaii DSM 16338</name>
    <dbReference type="NCBI Taxonomy" id="1427518"/>
    <lineage>
        <taxon>Bacteria</taxon>
        <taxon>Pseudomonadati</taxon>
        <taxon>Pseudomonadota</taxon>
        <taxon>Gammaproteobacteria</taxon>
        <taxon>Enterobacterales</taxon>
        <taxon>Morganellaceae</taxon>
        <taxon>Xenorhabdus</taxon>
    </lineage>
</organism>
<protein>
    <submittedName>
        <fullName evidence="1">Uncharacterized protein</fullName>
    </submittedName>
</protein>
<accession>W1J3D9</accession>